<dbReference type="GO" id="GO:0019877">
    <property type="term" value="P:diaminopimelate biosynthetic process"/>
    <property type="evidence" value="ECO:0007669"/>
    <property type="project" value="UniProtKB-UniRule"/>
</dbReference>
<name>A0AAU8SXG5_9BURK</name>
<evidence type="ECO:0000256" key="12">
    <source>
        <dbReference type="HAMAP-Rule" id="MF_00418"/>
    </source>
</evidence>
<dbReference type="PRINTS" id="PR00146">
    <property type="entry name" value="DHPICSNTHASE"/>
</dbReference>
<dbReference type="GO" id="GO:0009089">
    <property type="term" value="P:lysine biosynthetic process via diaminopimelate"/>
    <property type="evidence" value="ECO:0007669"/>
    <property type="project" value="UniProtKB-UniRule"/>
</dbReference>
<sequence length="299" mass="32915">MENTTILKGSITPIITPFRYGAVDYDAYARLVDWQINNGGHGVLVNGTTAEPNTLTAQERNCLVDVAIDVAAKRVPVVAATGSQSHAETIALTTYADKAGADALLIVTPYYIRPPQRGLVEYYADIGSRTQKPLMIYHIPGRAAVNAELATVKAIKERVPHLVGMKHAVNDMGFVTQMLDAFGPKWRVFVGLEELSFPMLAVGACGLMNAVGNLAPRKVADLYEATERGDMAESRKLHFELFELNQSVFFDTNPIPIKYMMKRMGLIENNEHRLPMVPATAELEKRLDRVLTQAGLISM</sequence>
<comment type="function">
    <text evidence="1 12">Catalyzes the condensation of (S)-aspartate-beta-semialdehyde [(S)-ASA] and pyruvate to 4-hydroxy-tetrahydrodipicolinate (HTPA).</text>
</comment>
<feature type="active site" description="Proton donor/acceptor" evidence="12 14">
    <location>
        <position position="137"/>
    </location>
</feature>
<keyword evidence="8 12" id="KW-0457">Lysine biosynthesis</keyword>
<dbReference type="SUPFAM" id="SSF51569">
    <property type="entry name" value="Aldolase"/>
    <property type="match status" value="1"/>
</dbReference>
<dbReference type="InterPro" id="IPR005263">
    <property type="entry name" value="DapA"/>
</dbReference>
<evidence type="ECO:0000256" key="2">
    <source>
        <dbReference type="ARBA" id="ARBA00005120"/>
    </source>
</evidence>
<dbReference type="AlphaFoldDB" id="A0AAU8SXG5"/>
<dbReference type="EMBL" id="CP010026">
    <property type="protein sequence ID" value="AJZ58558.1"/>
    <property type="molecule type" value="Genomic_DNA"/>
</dbReference>
<dbReference type="GeneID" id="66516964"/>
<feature type="binding site" evidence="12 15">
    <location>
        <position position="49"/>
    </location>
    <ligand>
        <name>pyruvate</name>
        <dbReference type="ChEBI" id="CHEBI:15361"/>
    </ligand>
</feature>
<evidence type="ECO:0000256" key="3">
    <source>
        <dbReference type="ARBA" id="ARBA00007592"/>
    </source>
</evidence>
<dbReference type="GO" id="GO:0008840">
    <property type="term" value="F:4-hydroxy-tetrahydrodipicolinate synthase activity"/>
    <property type="evidence" value="ECO:0007669"/>
    <property type="project" value="UniProtKB-UniRule"/>
</dbReference>
<keyword evidence="7 12" id="KW-0220">Diaminopimelate biosynthesis</keyword>
<dbReference type="GO" id="GO:0005737">
    <property type="term" value="C:cytoplasm"/>
    <property type="evidence" value="ECO:0007669"/>
    <property type="project" value="UniProtKB-SubCell"/>
</dbReference>
<comment type="caution">
    <text evidence="12">Was originally thought to be a dihydrodipicolinate synthase (DHDPS), catalyzing the condensation of (S)-aspartate-beta-semialdehyde [(S)-ASA] and pyruvate to dihydrodipicolinate (DHDP). However, it was shown in E.coli that the product of the enzymatic reaction is not dihydrodipicolinate but in fact (4S)-4-hydroxy-2,3,4,5-tetrahydro-(2S)-dipicolinic acid (HTPA), and that the consecutive dehydration reaction leading to DHDP is not spontaneous but catalyzed by DapB.</text>
</comment>
<dbReference type="RefSeq" id="WP_046568741.1">
    <property type="nucleotide sequence ID" value="NZ_CP010026.1"/>
</dbReference>
<protein>
    <recommendedName>
        <fullName evidence="4 12">4-hydroxy-tetrahydrodipicolinate synthase</fullName>
        <shortName evidence="12">HTPA synthase</shortName>
        <ecNumber evidence="4 12">4.3.3.7</ecNumber>
    </recommendedName>
</protein>
<dbReference type="CDD" id="cd00950">
    <property type="entry name" value="DHDPS"/>
    <property type="match status" value="1"/>
</dbReference>
<dbReference type="Proteomes" id="UP000032614">
    <property type="component" value="Chromosome 1"/>
</dbReference>
<dbReference type="SMART" id="SM01130">
    <property type="entry name" value="DHDPS"/>
    <property type="match status" value="1"/>
</dbReference>
<dbReference type="HAMAP" id="MF_00418">
    <property type="entry name" value="DapA"/>
    <property type="match status" value="1"/>
</dbReference>
<comment type="catalytic activity">
    <reaction evidence="11 12">
        <text>L-aspartate 4-semialdehyde + pyruvate = (2S,4S)-4-hydroxy-2,3,4,5-tetrahydrodipicolinate + H2O + H(+)</text>
        <dbReference type="Rhea" id="RHEA:34171"/>
        <dbReference type="ChEBI" id="CHEBI:15361"/>
        <dbReference type="ChEBI" id="CHEBI:15377"/>
        <dbReference type="ChEBI" id="CHEBI:15378"/>
        <dbReference type="ChEBI" id="CHEBI:67139"/>
        <dbReference type="ChEBI" id="CHEBI:537519"/>
        <dbReference type="EC" id="4.3.3.7"/>
    </reaction>
</comment>
<dbReference type="NCBIfam" id="TIGR00674">
    <property type="entry name" value="dapA"/>
    <property type="match status" value="1"/>
</dbReference>
<dbReference type="InterPro" id="IPR013785">
    <property type="entry name" value="Aldolase_TIM"/>
</dbReference>
<evidence type="ECO:0000256" key="14">
    <source>
        <dbReference type="PIRSR" id="PIRSR001365-1"/>
    </source>
</evidence>
<feature type="site" description="Part of a proton relay during catalysis" evidence="12">
    <location>
        <position position="111"/>
    </location>
</feature>
<dbReference type="InterPro" id="IPR002220">
    <property type="entry name" value="DapA-like"/>
</dbReference>
<evidence type="ECO:0000256" key="10">
    <source>
        <dbReference type="ARBA" id="ARBA00023270"/>
    </source>
</evidence>
<evidence type="ECO:0000256" key="7">
    <source>
        <dbReference type="ARBA" id="ARBA00022915"/>
    </source>
</evidence>
<evidence type="ECO:0000256" key="13">
    <source>
        <dbReference type="PIRNR" id="PIRNR001365"/>
    </source>
</evidence>
<feature type="binding site" evidence="15">
    <location>
        <position position="208"/>
    </location>
    <ligand>
        <name>pyruvate</name>
        <dbReference type="ChEBI" id="CHEBI:15361"/>
    </ligand>
</feature>
<dbReference type="PIRSF" id="PIRSF001365">
    <property type="entry name" value="DHDPS"/>
    <property type="match status" value="1"/>
</dbReference>
<feature type="site" description="Part of a proton relay during catalysis" evidence="12">
    <location>
        <position position="48"/>
    </location>
</feature>
<evidence type="ECO:0000256" key="1">
    <source>
        <dbReference type="ARBA" id="ARBA00003294"/>
    </source>
</evidence>
<comment type="subcellular location">
    <subcellularLocation>
        <location evidence="12">Cytoplasm</location>
    </subcellularLocation>
</comment>
<dbReference type="EC" id="4.3.3.7" evidence="4 12"/>
<comment type="caution">
    <text evidence="12">Lacks conserved residue(s) required for the propagation of feature annotation.</text>
</comment>
<organism evidence="16 17">
    <name type="scientific">Paraburkholderia fungorum</name>
    <dbReference type="NCBI Taxonomy" id="134537"/>
    <lineage>
        <taxon>Bacteria</taxon>
        <taxon>Pseudomonadati</taxon>
        <taxon>Pseudomonadota</taxon>
        <taxon>Betaproteobacteria</taxon>
        <taxon>Burkholderiales</taxon>
        <taxon>Burkholderiaceae</taxon>
        <taxon>Paraburkholderia</taxon>
    </lineage>
</organism>
<evidence type="ECO:0000256" key="6">
    <source>
        <dbReference type="ARBA" id="ARBA00022605"/>
    </source>
</evidence>
<evidence type="ECO:0000313" key="16">
    <source>
        <dbReference type="EMBL" id="AJZ58558.1"/>
    </source>
</evidence>
<keyword evidence="6 12" id="KW-0028">Amino-acid biosynthesis</keyword>
<dbReference type="Pfam" id="PF00701">
    <property type="entry name" value="DHDPS"/>
    <property type="match status" value="1"/>
</dbReference>
<comment type="subunit">
    <text evidence="12">Homotetramer; dimer of dimers.</text>
</comment>
<evidence type="ECO:0000313" key="17">
    <source>
        <dbReference type="Proteomes" id="UP000032614"/>
    </source>
</evidence>
<dbReference type="KEGG" id="bfn:OI25_3039"/>
<accession>A0AAU8SXG5</accession>
<comment type="pathway">
    <text evidence="2 12">Amino-acid biosynthesis; L-lysine biosynthesis via DAP pathway; (S)-tetrahydrodipicolinate from L-aspartate: step 3/4.</text>
</comment>
<reference evidence="16 17" key="1">
    <citation type="journal article" date="2015" name="Genome Announc.">
        <title>Complete genome sequences for 59 burkholderia isolates, both pathogenic and near neighbor.</title>
        <authorList>
            <person name="Johnson S.L."/>
            <person name="Bishop-Lilly K.A."/>
            <person name="Ladner J.T."/>
            <person name="Daligault H.E."/>
            <person name="Davenport K.W."/>
            <person name="Jaissle J."/>
            <person name="Frey K.G."/>
            <person name="Koroleva G.I."/>
            <person name="Bruce D.C."/>
            <person name="Coyne S.R."/>
            <person name="Broomall S.M."/>
            <person name="Li P.E."/>
            <person name="Teshima H."/>
            <person name="Gibbons H.S."/>
            <person name="Palacios G.F."/>
            <person name="Rosenzweig C.N."/>
            <person name="Redden C.L."/>
            <person name="Xu Y."/>
            <person name="Minogue T.D."/>
            <person name="Chain P.S."/>
        </authorList>
    </citation>
    <scope>NUCLEOTIDE SEQUENCE [LARGE SCALE GENOMIC DNA]</scope>
    <source>
        <strain evidence="16 17">ATCC BAA-463</strain>
    </source>
</reference>
<evidence type="ECO:0000256" key="4">
    <source>
        <dbReference type="ARBA" id="ARBA00012086"/>
    </source>
</evidence>
<feature type="active site" description="Schiff-base intermediate with substrate" evidence="12 14">
    <location>
        <position position="166"/>
    </location>
</feature>
<keyword evidence="9 12" id="KW-0456">Lyase</keyword>
<evidence type="ECO:0000256" key="9">
    <source>
        <dbReference type="ARBA" id="ARBA00023239"/>
    </source>
</evidence>
<dbReference type="PANTHER" id="PTHR12128:SF66">
    <property type="entry name" value="4-HYDROXY-2-OXOGLUTARATE ALDOLASE, MITOCHONDRIAL"/>
    <property type="match status" value="1"/>
</dbReference>
<proteinExistence type="inferred from homology"/>
<evidence type="ECO:0000256" key="5">
    <source>
        <dbReference type="ARBA" id="ARBA00022490"/>
    </source>
</evidence>
<comment type="similarity">
    <text evidence="3 12 13">Belongs to the DapA family.</text>
</comment>
<evidence type="ECO:0000256" key="15">
    <source>
        <dbReference type="PIRSR" id="PIRSR001365-2"/>
    </source>
</evidence>
<gene>
    <name evidence="12 16" type="primary">dapA</name>
    <name evidence="16" type="ORF">OI25_3039</name>
</gene>
<dbReference type="Gene3D" id="3.20.20.70">
    <property type="entry name" value="Aldolase class I"/>
    <property type="match status" value="1"/>
</dbReference>
<evidence type="ECO:0000256" key="8">
    <source>
        <dbReference type="ARBA" id="ARBA00023154"/>
    </source>
</evidence>
<keyword evidence="10 12" id="KW-0704">Schiff base</keyword>
<keyword evidence="5 12" id="KW-0963">Cytoplasm</keyword>
<dbReference type="PANTHER" id="PTHR12128">
    <property type="entry name" value="DIHYDRODIPICOLINATE SYNTHASE"/>
    <property type="match status" value="1"/>
</dbReference>
<evidence type="ECO:0000256" key="11">
    <source>
        <dbReference type="ARBA" id="ARBA00047836"/>
    </source>
</evidence>